<dbReference type="HOGENOM" id="CLU_1223403_0_0_5"/>
<dbReference type="EMBL" id="AP012159">
    <property type="protein sequence ID" value="BAK83222.1"/>
    <property type="molecule type" value="Genomic_DNA"/>
</dbReference>
<feature type="region of interest" description="Disordered" evidence="1">
    <location>
        <begin position="65"/>
        <end position="226"/>
    </location>
</feature>
<accession>G2I525</accession>
<evidence type="ECO:0000313" key="4">
    <source>
        <dbReference type="Proteomes" id="UP000009044"/>
    </source>
</evidence>
<reference evidence="4" key="1">
    <citation type="journal article" date="2011" name="J. Bacteriol.">
        <title>Complete genome sequence of NBRC 3288, a unique cellulose-nonproducing strain of Gluconacetobacter xylinus isolated from vinegar.</title>
        <authorList>
            <person name="Ogino H."/>
            <person name="Azuma Y."/>
            <person name="Hosoyama A."/>
            <person name="Nakazawa H."/>
            <person name="Matsutani M."/>
            <person name="Hasegawa A."/>
            <person name="Otsuyama K."/>
            <person name="Matsushita K."/>
            <person name="Fujita N."/>
            <person name="Shirai M."/>
        </authorList>
    </citation>
    <scope>NUCLEOTIDE SEQUENCE [LARGE SCALE GENOMIC DNA]</scope>
    <source>
        <strain evidence="4">NBRC 3288 / BCRC 11682 / LMG 1693</strain>
    </source>
</reference>
<name>G2I525_KOMMN</name>
<dbReference type="STRING" id="634177.GLX_08100"/>
<evidence type="ECO:0000256" key="1">
    <source>
        <dbReference type="SAM" id="MobiDB-lite"/>
    </source>
</evidence>
<keyword evidence="2" id="KW-0812">Transmembrane</keyword>
<gene>
    <name evidence="3" type="ordered locus">GLX_08100</name>
</gene>
<dbReference type="KEGG" id="gxy:GLX_08100"/>
<keyword evidence="2" id="KW-0472">Membrane</keyword>
<feature type="compositionally biased region" description="Low complexity" evidence="1">
    <location>
        <begin position="131"/>
        <end position="148"/>
    </location>
</feature>
<sequence length="226" mass="24320">MLSSLFPQWMPPWAQAVLLVGGILFTLVWLLVPFAVFGVKGRLDNLAIQLDDLQAELRVMSMGINTPPTSTPMPVAQADPAAPVPRRQPPAPAGTDPVWDPTPAARPPARAVPEPVEDESDIPAYERRAPRSSPAVPVSVAPPRAEPATGRGGTEDWPPRPAKAPPASREPASRADEGPSLSEWSRRLPGSAPDSAAVRPLRASVWPPERGQRAEPTLRWPPRREG</sequence>
<evidence type="ECO:0000313" key="3">
    <source>
        <dbReference type="EMBL" id="BAK83222.1"/>
    </source>
</evidence>
<feature type="compositionally biased region" description="Pro residues" evidence="1">
    <location>
        <begin position="82"/>
        <end position="92"/>
    </location>
</feature>
<organism evidence="3 4">
    <name type="scientific">Komagataeibacter medellinensis (strain NBRC 3288 / BCRC 11682 / LMG 1693 / Kondo 51)</name>
    <name type="common">Gluconacetobacter medellinensis</name>
    <dbReference type="NCBI Taxonomy" id="634177"/>
    <lineage>
        <taxon>Bacteria</taxon>
        <taxon>Pseudomonadati</taxon>
        <taxon>Pseudomonadota</taxon>
        <taxon>Alphaproteobacteria</taxon>
        <taxon>Acetobacterales</taxon>
        <taxon>Acetobacteraceae</taxon>
        <taxon>Komagataeibacter</taxon>
    </lineage>
</organism>
<protein>
    <submittedName>
        <fullName evidence="3">Uncharacterized protein</fullName>
    </submittedName>
</protein>
<dbReference type="PATRIC" id="fig|634177.7.peg.939"/>
<evidence type="ECO:0000256" key="2">
    <source>
        <dbReference type="SAM" id="Phobius"/>
    </source>
</evidence>
<proteinExistence type="predicted"/>
<dbReference type="RefSeq" id="WP_014104791.1">
    <property type="nucleotide sequence ID" value="NC_016027.1"/>
</dbReference>
<dbReference type="AlphaFoldDB" id="G2I525"/>
<keyword evidence="2" id="KW-1133">Transmembrane helix</keyword>
<feature type="transmembrane region" description="Helical" evidence="2">
    <location>
        <begin position="12"/>
        <end position="39"/>
    </location>
</feature>
<dbReference type="Proteomes" id="UP000009044">
    <property type="component" value="Chromosome"/>
</dbReference>